<dbReference type="Gene3D" id="2.60.40.4070">
    <property type="match status" value="1"/>
</dbReference>
<proteinExistence type="predicted"/>
<name>A0ABS9KJW1_9BACT</name>
<feature type="non-terminal residue" evidence="3">
    <location>
        <position position="294"/>
    </location>
</feature>
<feature type="domain" description="Secretion system C-terminal sorting" evidence="2">
    <location>
        <begin position="219"/>
        <end position="293"/>
    </location>
</feature>
<dbReference type="NCBIfam" id="TIGR04183">
    <property type="entry name" value="Por_Secre_tail"/>
    <property type="match status" value="1"/>
</dbReference>
<evidence type="ECO:0000313" key="4">
    <source>
        <dbReference type="Proteomes" id="UP001165366"/>
    </source>
</evidence>
<keyword evidence="4" id="KW-1185">Reference proteome</keyword>
<dbReference type="Pfam" id="PF18962">
    <property type="entry name" value="Por_Secre_tail"/>
    <property type="match status" value="1"/>
</dbReference>
<dbReference type="Proteomes" id="UP001165366">
    <property type="component" value="Unassembled WGS sequence"/>
</dbReference>
<accession>A0ABS9KJW1</accession>
<comment type="caution">
    <text evidence="3">The sequence shown here is derived from an EMBL/GenBank/DDBJ whole genome shotgun (WGS) entry which is preliminary data.</text>
</comment>
<dbReference type="InterPro" id="IPR026444">
    <property type="entry name" value="Secre_tail"/>
</dbReference>
<gene>
    <name evidence="3" type="ORF">L6773_21365</name>
</gene>
<dbReference type="RefSeq" id="WP_237856682.1">
    <property type="nucleotide sequence ID" value="NZ_JAKLWS010000097.1"/>
</dbReference>
<protein>
    <submittedName>
        <fullName evidence="3">T9SS type A sorting domain-containing protein</fullName>
    </submittedName>
</protein>
<evidence type="ECO:0000259" key="2">
    <source>
        <dbReference type="Pfam" id="PF18962"/>
    </source>
</evidence>
<sequence length="294" mass="32766">MEAYLESTTEGYFKESSKGSEPLEDLPLISFRVTAEEGIFTNRAQILFKEDAKPGLDRYDAPKLSAEGLAAQWLSFYSMDADGRSYSFQSLPSVMLNEEKVRIPMDIRTTESGLFTLDWTLPASHLFSGSYYLKDNRTGEVIELREGSTYDFEITTEERSAKSQKDFADLGLAASQPSDRSERSDGSMPRFELLIAATGIDGLTELDAVPDDFTLAQNYPNPFNPTTVISYQLPVSSEVRLEVYDMLGRNVATLVDGQVSAGRHTVNFDARNLSSGVYLYRLQAGSQIMTRKLT</sequence>
<evidence type="ECO:0000313" key="3">
    <source>
        <dbReference type="EMBL" id="MCG2591128.1"/>
    </source>
</evidence>
<reference evidence="3" key="1">
    <citation type="submission" date="2022-01" db="EMBL/GenBank/DDBJ databases">
        <authorList>
            <person name="Wang Y."/>
        </authorList>
    </citation>
    <scope>NUCLEOTIDE SEQUENCE</scope>
    <source>
        <strain evidence="3">WB101</strain>
    </source>
</reference>
<evidence type="ECO:0000256" key="1">
    <source>
        <dbReference type="SAM" id="MobiDB-lite"/>
    </source>
</evidence>
<feature type="region of interest" description="Disordered" evidence="1">
    <location>
        <begin position="1"/>
        <end position="21"/>
    </location>
</feature>
<reference evidence="3" key="2">
    <citation type="submission" date="2024-05" db="EMBL/GenBank/DDBJ databases">
        <title>Rhodohalobacter halophilus gen. nov., sp. nov., a moderately halophilic member of the family Balneolaceae.</title>
        <authorList>
            <person name="Xia J."/>
        </authorList>
    </citation>
    <scope>NUCLEOTIDE SEQUENCE</scope>
    <source>
        <strain evidence="3">WB101</strain>
    </source>
</reference>
<organism evidence="3 4">
    <name type="scientific">Rhodohalobacter sulfatireducens</name>
    <dbReference type="NCBI Taxonomy" id="2911366"/>
    <lineage>
        <taxon>Bacteria</taxon>
        <taxon>Pseudomonadati</taxon>
        <taxon>Balneolota</taxon>
        <taxon>Balneolia</taxon>
        <taxon>Balneolales</taxon>
        <taxon>Balneolaceae</taxon>
        <taxon>Rhodohalobacter</taxon>
    </lineage>
</organism>
<dbReference type="EMBL" id="JAKLWS010000097">
    <property type="protein sequence ID" value="MCG2591128.1"/>
    <property type="molecule type" value="Genomic_DNA"/>
</dbReference>
<feature type="compositionally biased region" description="Polar residues" evidence="1">
    <location>
        <begin position="1"/>
        <end position="10"/>
    </location>
</feature>